<dbReference type="CDD" id="cd00959">
    <property type="entry name" value="DeoC"/>
    <property type="match status" value="1"/>
</dbReference>
<dbReference type="OrthoDB" id="6579831at2"/>
<dbReference type="InterPro" id="IPR002915">
    <property type="entry name" value="DeoC/FbaB/LacD_aldolase"/>
</dbReference>
<keyword evidence="9" id="KW-1185">Reference proteome</keyword>
<accession>A0A4R6RDD7</accession>
<gene>
    <name evidence="8" type="ORF">EDD54_2756</name>
</gene>
<dbReference type="GO" id="GO:0016052">
    <property type="term" value="P:carbohydrate catabolic process"/>
    <property type="evidence" value="ECO:0007669"/>
    <property type="project" value="TreeGrafter"/>
</dbReference>
<comment type="catalytic activity">
    <reaction evidence="6">
        <text>2-deoxy-D-ribose 5-phosphate = D-glyceraldehyde 3-phosphate + acetaldehyde</text>
        <dbReference type="Rhea" id="RHEA:12821"/>
        <dbReference type="ChEBI" id="CHEBI:15343"/>
        <dbReference type="ChEBI" id="CHEBI:59776"/>
        <dbReference type="ChEBI" id="CHEBI:62877"/>
        <dbReference type="EC" id="4.1.2.4"/>
    </reaction>
</comment>
<evidence type="ECO:0000256" key="1">
    <source>
        <dbReference type="ARBA" id="ARBA00004816"/>
    </source>
</evidence>
<dbReference type="Gene3D" id="3.20.20.70">
    <property type="entry name" value="Aldolase class I"/>
    <property type="match status" value="1"/>
</dbReference>
<dbReference type="SUPFAM" id="SSF51569">
    <property type="entry name" value="Aldolase"/>
    <property type="match status" value="1"/>
</dbReference>
<keyword evidence="5" id="KW-0704">Schiff base</keyword>
<evidence type="ECO:0000256" key="4">
    <source>
        <dbReference type="ARBA" id="ARBA00023239"/>
    </source>
</evidence>
<dbReference type="EMBL" id="SNXY01000008">
    <property type="protein sequence ID" value="TDP84152.1"/>
    <property type="molecule type" value="Genomic_DNA"/>
</dbReference>
<dbReference type="GO" id="GO:0005737">
    <property type="term" value="C:cytoplasm"/>
    <property type="evidence" value="ECO:0007669"/>
    <property type="project" value="InterPro"/>
</dbReference>
<dbReference type="Pfam" id="PF01791">
    <property type="entry name" value="DeoC"/>
    <property type="match status" value="1"/>
</dbReference>
<sequence length="256" mass="26590">MSSDDAKAVARRALALLDLTDLSETCTPAAIDRLCARAVTPYGAVAAVCLYPRFVAQAKRVLAGTGVRIATVVNFPAGGEDTAAVLEETARAIEDGADEIDHVLAWRAFLEGRPGFAETQVARVKAVTAGRAKLKVILETGEIVDPDKIRAATEIAIAAGADFVKTSTGKVKVNATLEAARIMLEVIAATGRGDVGFKPAGGIRTVEDAAAYLGLADQIMGSGWARPSTFRFGASGVLDALIATLEDRVDDGGTGY</sequence>
<dbReference type="PIRSF" id="PIRSF001357">
    <property type="entry name" value="DeoC"/>
    <property type="match status" value="1"/>
</dbReference>
<comment type="pathway">
    <text evidence="1">Carbohydrate degradation; 2-deoxy-D-ribose 1-phosphate degradation; D-glyceraldehyde 3-phosphate and acetaldehyde from 2-deoxy-alpha-D-ribose 1-phosphate: step 2/2.</text>
</comment>
<name>A0A4R6RDD7_9HYPH</name>
<evidence type="ECO:0000256" key="6">
    <source>
        <dbReference type="ARBA" id="ARBA00048791"/>
    </source>
</evidence>
<keyword evidence="4" id="KW-0456">Lyase</keyword>
<protein>
    <recommendedName>
        <fullName evidence="3 7">Deoxyribose-phosphate aldolase</fullName>
        <ecNumber evidence="3 7">4.1.2.4</ecNumber>
    </recommendedName>
</protein>
<dbReference type="SMART" id="SM01133">
    <property type="entry name" value="DeoC"/>
    <property type="match status" value="1"/>
</dbReference>
<dbReference type="RefSeq" id="WP_126540076.1">
    <property type="nucleotide sequence ID" value="NZ_BSPM01000002.1"/>
</dbReference>
<evidence type="ECO:0000313" key="8">
    <source>
        <dbReference type="EMBL" id="TDP84152.1"/>
    </source>
</evidence>
<evidence type="ECO:0000256" key="7">
    <source>
        <dbReference type="NCBIfam" id="TIGR00126"/>
    </source>
</evidence>
<dbReference type="Proteomes" id="UP000294547">
    <property type="component" value="Unassembled WGS sequence"/>
</dbReference>
<proteinExistence type="inferred from homology"/>
<dbReference type="GO" id="GO:0004139">
    <property type="term" value="F:deoxyribose-phosphate aldolase activity"/>
    <property type="evidence" value="ECO:0007669"/>
    <property type="project" value="UniProtKB-UniRule"/>
</dbReference>
<evidence type="ECO:0000256" key="5">
    <source>
        <dbReference type="ARBA" id="ARBA00023270"/>
    </source>
</evidence>
<organism evidence="8 9">
    <name type="scientific">Oharaeibacter diazotrophicus</name>
    <dbReference type="NCBI Taxonomy" id="1920512"/>
    <lineage>
        <taxon>Bacteria</taxon>
        <taxon>Pseudomonadati</taxon>
        <taxon>Pseudomonadota</taxon>
        <taxon>Alphaproteobacteria</taxon>
        <taxon>Hyphomicrobiales</taxon>
        <taxon>Pleomorphomonadaceae</taxon>
        <taxon>Oharaeibacter</taxon>
    </lineage>
</organism>
<dbReference type="EC" id="4.1.2.4" evidence="3 7"/>
<evidence type="ECO:0000256" key="3">
    <source>
        <dbReference type="ARBA" id="ARBA00012515"/>
    </source>
</evidence>
<dbReference type="PANTHER" id="PTHR10889">
    <property type="entry name" value="DEOXYRIBOSE-PHOSPHATE ALDOLASE"/>
    <property type="match status" value="1"/>
</dbReference>
<dbReference type="AlphaFoldDB" id="A0A4R6RDD7"/>
<dbReference type="InterPro" id="IPR011343">
    <property type="entry name" value="DeoC"/>
</dbReference>
<comment type="caution">
    <text evidence="8">The sequence shown here is derived from an EMBL/GenBank/DDBJ whole genome shotgun (WGS) entry which is preliminary data.</text>
</comment>
<dbReference type="InterPro" id="IPR013785">
    <property type="entry name" value="Aldolase_TIM"/>
</dbReference>
<dbReference type="NCBIfam" id="TIGR00126">
    <property type="entry name" value="deoC"/>
    <property type="match status" value="1"/>
</dbReference>
<evidence type="ECO:0000313" key="9">
    <source>
        <dbReference type="Proteomes" id="UP000294547"/>
    </source>
</evidence>
<dbReference type="GO" id="GO:0009264">
    <property type="term" value="P:deoxyribonucleotide catabolic process"/>
    <property type="evidence" value="ECO:0007669"/>
    <property type="project" value="UniProtKB-UniRule"/>
</dbReference>
<comment type="similarity">
    <text evidence="2">Belongs to the DeoC/FbaB aldolase family. DeoC type 2 subfamily.</text>
</comment>
<dbReference type="PANTHER" id="PTHR10889:SF3">
    <property type="entry name" value="DEOXYRIBOSE-PHOSPHATE ALDOLASE"/>
    <property type="match status" value="1"/>
</dbReference>
<evidence type="ECO:0000256" key="2">
    <source>
        <dbReference type="ARBA" id="ARBA00009473"/>
    </source>
</evidence>
<reference evidence="8 9" key="1">
    <citation type="submission" date="2019-03" db="EMBL/GenBank/DDBJ databases">
        <title>Genomic Encyclopedia of Type Strains, Phase IV (KMG-IV): sequencing the most valuable type-strain genomes for metagenomic binning, comparative biology and taxonomic classification.</title>
        <authorList>
            <person name="Goeker M."/>
        </authorList>
    </citation>
    <scope>NUCLEOTIDE SEQUENCE [LARGE SCALE GENOMIC DNA]</scope>
    <source>
        <strain evidence="8 9">DSM 102969</strain>
    </source>
</reference>